<evidence type="ECO:0000256" key="1">
    <source>
        <dbReference type="ARBA" id="ARBA00006754"/>
    </source>
</evidence>
<dbReference type="PANTHER" id="PTHR33744">
    <property type="entry name" value="CARBOHYDRATE DIACID REGULATOR"/>
    <property type="match status" value="1"/>
</dbReference>
<dbReference type="PANTHER" id="PTHR33744:SF17">
    <property type="entry name" value="CONSERVED PROTEIN"/>
    <property type="match status" value="1"/>
</dbReference>
<feature type="domain" description="PucR C-terminal helix-turn-helix" evidence="2">
    <location>
        <begin position="481"/>
        <end position="537"/>
    </location>
</feature>
<dbReference type="InterPro" id="IPR042070">
    <property type="entry name" value="PucR_C-HTH_sf"/>
</dbReference>
<accession>A0A6J6QY85</accession>
<dbReference type="Pfam" id="PF17853">
    <property type="entry name" value="GGDEF_2"/>
    <property type="match status" value="1"/>
</dbReference>
<dbReference type="EMBL" id="CAEZXR010000209">
    <property type="protein sequence ID" value="CAB4716467.1"/>
    <property type="molecule type" value="Genomic_DNA"/>
</dbReference>
<evidence type="ECO:0000259" key="3">
    <source>
        <dbReference type="Pfam" id="PF17853"/>
    </source>
</evidence>
<evidence type="ECO:0000313" key="4">
    <source>
        <dbReference type="EMBL" id="CAB4716467.1"/>
    </source>
</evidence>
<evidence type="ECO:0000259" key="2">
    <source>
        <dbReference type="Pfam" id="PF13556"/>
    </source>
</evidence>
<dbReference type="InterPro" id="IPR025736">
    <property type="entry name" value="PucR_C-HTH_dom"/>
</dbReference>
<dbReference type="Gene3D" id="1.10.10.2840">
    <property type="entry name" value="PucR C-terminal helix-turn-helix domain"/>
    <property type="match status" value="1"/>
</dbReference>
<dbReference type="Pfam" id="PF13556">
    <property type="entry name" value="HTH_30"/>
    <property type="match status" value="1"/>
</dbReference>
<dbReference type="InterPro" id="IPR051448">
    <property type="entry name" value="CdaR-like_regulators"/>
</dbReference>
<organism evidence="4">
    <name type="scientific">freshwater metagenome</name>
    <dbReference type="NCBI Taxonomy" id="449393"/>
    <lineage>
        <taxon>unclassified sequences</taxon>
        <taxon>metagenomes</taxon>
        <taxon>ecological metagenomes</taxon>
    </lineage>
</organism>
<comment type="similarity">
    <text evidence="1">Belongs to the CdaR family.</text>
</comment>
<reference evidence="4" key="1">
    <citation type="submission" date="2020-05" db="EMBL/GenBank/DDBJ databases">
        <authorList>
            <person name="Chiriac C."/>
            <person name="Salcher M."/>
            <person name="Ghai R."/>
            <person name="Kavagutti S V."/>
        </authorList>
    </citation>
    <scope>NUCLEOTIDE SEQUENCE</scope>
</reference>
<proteinExistence type="inferred from homology"/>
<dbReference type="InterPro" id="IPR041522">
    <property type="entry name" value="CdaR_GGDEF"/>
</dbReference>
<gene>
    <name evidence="4" type="ORF">UFOPK2579_01719</name>
</gene>
<name>A0A6J6QY85_9ZZZZ</name>
<feature type="domain" description="CdaR GGDEF-like" evidence="3">
    <location>
        <begin position="294"/>
        <end position="424"/>
    </location>
</feature>
<protein>
    <submittedName>
        <fullName evidence="4">Unannotated protein</fullName>
    </submittedName>
</protein>
<dbReference type="AlphaFoldDB" id="A0A6J6QY85"/>
<sequence>MTATGVSVGQLLERLSFAGLAHRAGALDAAAVVTTVTSSDEEPTAAEGGSALVLGIGLADRAAVEQAWRRWSRAGAAALVVRSALLGDEPLAVPPGRTVLLGLGAEMSWIRLAGLVSGDAEQTSAPGALRHLDGVPAGDDDAYVLANSLASLLGGPVTIEDLSSRIVAFSADQDRGDEHRKRAILERQVSPAHNAVLEEDGVFAELYASSEPIFFQPRIPGARPRIAMRIRYGEESLGSIWAVHDSPPTAVQSQGLVEASNLLALSIMRRRLLDDARSHEQHQLVDQLLRGGRDAMEAAAGLGTADLPAFVVALGRVEPGSDEVDDEYQLRTAARTAAAYLSSVSRRAVVAPVGSQVYAVVPVTVPTRQSAELPAQHAAEARRTGQHLVQRLGRGQVCLGIGDLVPDVSQLARSRRQADTAVRVLRDRHDRGHHGDEPHVAYWRDLQVDALLMETVDAMTSRQEPLGAPFDRLPLDQPDQVATLTAYLERLGDVSAAAADVFVHPNTFRYRLRRIAERSALDLDDPDVRFALMYQLRLHRRRSGD</sequence>